<dbReference type="PANTHER" id="PTHR46082">
    <property type="entry name" value="ATP/GTP-BINDING PROTEIN-RELATED"/>
    <property type="match status" value="1"/>
</dbReference>
<feature type="compositionally biased region" description="Basic residues" evidence="1">
    <location>
        <begin position="1189"/>
        <end position="1208"/>
    </location>
</feature>
<dbReference type="Gene3D" id="3.40.50.1580">
    <property type="entry name" value="Nucleoside phosphorylase domain"/>
    <property type="match status" value="1"/>
</dbReference>
<evidence type="ECO:0000313" key="2">
    <source>
        <dbReference type="EMBL" id="TVY28198.1"/>
    </source>
</evidence>
<evidence type="ECO:0000256" key="1">
    <source>
        <dbReference type="SAM" id="MobiDB-lite"/>
    </source>
</evidence>
<feature type="compositionally biased region" description="Polar residues" evidence="1">
    <location>
        <begin position="1157"/>
        <end position="1169"/>
    </location>
</feature>
<dbReference type="InterPro" id="IPR019734">
    <property type="entry name" value="TPR_rpt"/>
</dbReference>
<dbReference type="SUPFAM" id="SSF48452">
    <property type="entry name" value="TPR-like"/>
    <property type="match status" value="3"/>
</dbReference>
<protein>
    <submittedName>
        <fullName evidence="2">Nephrocystin-3</fullName>
    </submittedName>
</protein>
<dbReference type="SMART" id="SM00028">
    <property type="entry name" value="TPR"/>
    <property type="match status" value="7"/>
</dbReference>
<accession>A0A8H8R464</accession>
<dbReference type="GO" id="GO:0009116">
    <property type="term" value="P:nucleoside metabolic process"/>
    <property type="evidence" value="ECO:0007669"/>
    <property type="project" value="InterPro"/>
</dbReference>
<dbReference type="Gene3D" id="3.40.50.300">
    <property type="entry name" value="P-loop containing nucleotide triphosphate hydrolases"/>
    <property type="match status" value="1"/>
</dbReference>
<dbReference type="EMBL" id="QGMH01000035">
    <property type="protein sequence ID" value="TVY28198.1"/>
    <property type="molecule type" value="Genomic_DNA"/>
</dbReference>
<dbReference type="Pfam" id="PF13424">
    <property type="entry name" value="TPR_12"/>
    <property type="match status" value="2"/>
</dbReference>
<dbReference type="Proteomes" id="UP000431533">
    <property type="component" value="Unassembled WGS sequence"/>
</dbReference>
<feature type="compositionally biased region" description="Basic and acidic residues" evidence="1">
    <location>
        <begin position="1173"/>
        <end position="1186"/>
    </location>
</feature>
<reference evidence="2 3" key="1">
    <citation type="submission" date="2018-05" db="EMBL/GenBank/DDBJ databases">
        <title>Genome sequencing and assembly of the regulated plant pathogen Lachnellula willkommii and related sister species for the development of diagnostic species identification markers.</title>
        <authorList>
            <person name="Giroux E."/>
            <person name="Bilodeau G."/>
        </authorList>
    </citation>
    <scope>NUCLEOTIDE SEQUENCE [LARGE SCALE GENOMIC DNA]</scope>
    <source>
        <strain evidence="2 3">CBS 185.66</strain>
    </source>
</reference>
<comment type="caution">
    <text evidence="2">The sequence shown here is derived from an EMBL/GenBank/DDBJ whole genome shotgun (WGS) entry which is preliminary data.</text>
</comment>
<name>A0A8H8R464_9HELO</name>
<dbReference type="InterPro" id="IPR053137">
    <property type="entry name" value="NLR-like"/>
</dbReference>
<dbReference type="SUPFAM" id="SSF53167">
    <property type="entry name" value="Purine and uridine phosphorylases"/>
    <property type="match status" value="1"/>
</dbReference>
<evidence type="ECO:0000313" key="3">
    <source>
        <dbReference type="Proteomes" id="UP000431533"/>
    </source>
</evidence>
<dbReference type="AlphaFoldDB" id="A0A8H8R464"/>
<keyword evidence="3" id="KW-1185">Reference proteome</keyword>
<dbReference type="GeneID" id="41983555"/>
<dbReference type="InterPro" id="IPR011990">
    <property type="entry name" value="TPR-like_helical_dom_sf"/>
</dbReference>
<dbReference type="SUPFAM" id="SSF52540">
    <property type="entry name" value="P-loop containing nucleoside triphosphate hydrolases"/>
    <property type="match status" value="1"/>
</dbReference>
<feature type="region of interest" description="Disordered" evidence="1">
    <location>
        <begin position="1130"/>
        <end position="1208"/>
    </location>
</feature>
<dbReference type="RefSeq" id="XP_031006986.1">
    <property type="nucleotide sequence ID" value="XM_031148329.1"/>
</dbReference>
<dbReference type="InterPro" id="IPR035994">
    <property type="entry name" value="Nucleoside_phosphorylase_sf"/>
</dbReference>
<dbReference type="OrthoDB" id="1577640at2759"/>
<dbReference type="Gene3D" id="1.25.40.10">
    <property type="entry name" value="Tetratricopeptide repeat domain"/>
    <property type="match status" value="2"/>
</dbReference>
<dbReference type="GO" id="GO:0003824">
    <property type="term" value="F:catalytic activity"/>
    <property type="evidence" value="ECO:0007669"/>
    <property type="project" value="InterPro"/>
</dbReference>
<gene>
    <name evidence="2" type="primary">Nphp3</name>
    <name evidence="2" type="ORF">LHYA1_G003357</name>
</gene>
<proteinExistence type="predicted"/>
<organism evidence="2 3">
    <name type="scientific">Lachnellula hyalina</name>
    <dbReference type="NCBI Taxonomy" id="1316788"/>
    <lineage>
        <taxon>Eukaryota</taxon>
        <taxon>Fungi</taxon>
        <taxon>Dikarya</taxon>
        <taxon>Ascomycota</taxon>
        <taxon>Pezizomycotina</taxon>
        <taxon>Leotiomycetes</taxon>
        <taxon>Helotiales</taxon>
        <taxon>Lachnaceae</taxon>
        <taxon>Lachnellula</taxon>
    </lineage>
</organism>
<dbReference type="InterPro" id="IPR027417">
    <property type="entry name" value="P-loop_NTPase"/>
</dbReference>
<dbReference type="PANTHER" id="PTHR46082:SF11">
    <property type="entry name" value="AAA+ ATPASE DOMAIN-CONTAINING PROTEIN-RELATED"/>
    <property type="match status" value="1"/>
</dbReference>
<feature type="compositionally biased region" description="Acidic residues" evidence="1">
    <location>
        <begin position="1143"/>
        <end position="1152"/>
    </location>
</feature>
<dbReference type="Pfam" id="PF13374">
    <property type="entry name" value="TPR_10"/>
    <property type="match status" value="2"/>
</dbReference>
<sequence length="1208" mass="138093">MSLTEPKSDFQRVDGAREAHSILELPADKYTVGWICAIPVELRTARRLFDVEHSQLSSRPKHDENSYNLGRICGHNVVMICLPELGGVKAAVAAKSLEVTFPNVRFWLMVGIGGGIPNPPEVDIRLGDIVVSIPTDQGPGVIQYDLGRMEVEGLRRKGALNKPPSLLLTAVRNLQSRSGVGNDISRILSEVEPVEDSEGDMQAQTYPTHLVDNLFRASYTHIKTPACDCENETNKANTIDRRKRNHQNPRIHYGNIASGNAVVKNALERDRLAQRDNVICFEMEAFGLMDDFPCLVIRGISDYSDSHKTYAWQSYASSVAAAYAKTLLKIIPPEEVSKLKPVRILFIYGNGVYSEIQVENEYLKLSKRHFVATMRTQGNLNIEDSSYMEWVAPERVSFWGVFWVDASSIESIRRGFIDIVKEAAAMPDITFKEAKAWIENQAEKWLLIFDNADDPNIDYLKFLPSGEGSCILMTTRNDGCKIYGSECTGYEKFEKLEFPDAVELLLKTAEAERNPHNLEVAQTLVGDESLAQHILSIVHAGAFIRQGLCRLDEYASMFESQRARLLSQRPNQANSVYGDVYATFEVSAKAINASHEPAAKDALELLQVLAYFHREAVSEDMFTRAWGESLFFKHVNWNEPDSTYILSSWHTDRLQKFLRPLPSSKELDLFSMRKARNVLLSFSLVNVHPDTYDISMHPLVHAWAKDRLEVEMQDEAWSTAAATLALSIDDLHYSDYFNNIQPHVEFNISLRPKDYFLARKRNTLEICRIFDRFFWILYRQRNDTSALRLLDLISSLQCPEIPPNSLKWRHILYLYAICHGHLGNSNEELRFIKEVISFDDNALEPDDPQRLQALYALATALDTQGKYQEAVEVLEGVIQIQQDILDPENESLLSSKHELATAYTYNKRPGKAFQLFKELVQIQERIFAPTHPERLTSQHNLALAYIENEQLEQGIQLLKEVVQIRERIYAPTHPDRLGSQHNLARAYIKNEQLEQGIQLLEEVVQINNRTLAPTHPKRLASRHELAQTYIRNEQLEQGIQLLEEVVQNRERILAPKDPARLLSQHGLARAYYLSGQYQQALPIIQEVVRIGEETLEADDHDRIASEEVLADILSAIERPEEAERERRQQFRAWRNQREREESEEKNDWEEGDHDSIPGSSQGGDDSTITVVKAFEHHKISERKDPTTTRIRRWMKHMSSRRRTRSGAM</sequence>